<comment type="caution">
    <text evidence="2">The sequence shown here is derived from an EMBL/GenBank/DDBJ whole genome shotgun (WGS) entry which is preliminary data.</text>
</comment>
<feature type="domain" description="N-acetyltransferase" evidence="1">
    <location>
        <begin position="45"/>
        <end position="203"/>
    </location>
</feature>
<accession>A0AA37TSL7</accession>
<evidence type="ECO:0000313" key="3">
    <source>
        <dbReference type="Proteomes" id="UP001157439"/>
    </source>
</evidence>
<dbReference type="CDD" id="cd04301">
    <property type="entry name" value="NAT_SF"/>
    <property type="match status" value="1"/>
</dbReference>
<keyword evidence="3" id="KW-1185">Reference proteome</keyword>
<dbReference type="Pfam" id="PF00583">
    <property type="entry name" value="Acetyltransf_1"/>
    <property type="match status" value="1"/>
</dbReference>
<dbReference type="RefSeq" id="WP_095499481.1">
    <property type="nucleotide sequence ID" value="NZ_BSPO01000003.1"/>
</dbReference>
<dbReference type="InterPro" id="IPR016181">
    <property type="entry name" value="Acyl_CoA_acyltransferase"/>
</dbReference>
<dbReference type="SUPFAM" id="SSF55729">
    <property type="entry name" value="Acyl-CoA N-acyltransferases (Nat)"/>
    <property type="match status" value="1"/>
</dbReference>
<dbReference type="Proteomes" id="UP001157439">
    <property type="component" value="Unassembled WGS sequence"/>
</dbReference>
<name>A0AA37TSL7_9GAMM</name>
<dbReference type="PROSITE" id="PS51186">
    <property type="entry name" value="GNAT"/>
    <property type="match status" value="1"/>
</dbReference>
<dbReference type="EMBL" id="BSPO01000003">
    <property type="protein sequence ID" value="GLS84765.1"/>
    <property type="molecule type" value="Genomic_DNA"/>
</dbReference>
<dbReference type="Gene3D" id="3.40.630.30">
    <property type="match status" value="1"/>
</dbReference>
<evidence type="ECO:0000259" key="1">
    <source>
        <dbReference type="PROSITE" id="PS51186"/>
    </source>
</evidence>
<protein>
    <recommendedName>
        <fullName evidence="1">N-acetyltransferase domain-containing protein</fullName>
    </recommendedName>
</protein>
<evidence type="ECO:0000313" key="2">
    <source>
        <dbReference type="EMBL" id="GLS84765.1"/>
    </source>
</evidence>
<sequence>MDSKKIVSQQWVINMTDLAQKNYHDIAEQLSDYCVTDATRRQLDVNVRAMRPDDKYAMKDIYPTLSQRTLYMRFFRIIETPTLDQLSRFVDMNFTSRIGCCVTLPNTHQLVGAGRLLRAKSDSDIAELSCIVVDDYQSKGIGRVLLNHLFAMGKCAGVKTILALVHNQNQAMLRLLKSCGYPVEVMYDDGEFEVTLDLTRDAPSNQAIDRHVSIAPMHQGVDPV</sequence>
<gene>
    <name evidence="2" type="ORF">GCM10007894_27420</name>
</gene>
<reference evidence="2 3" key="1">
    <citation type="journal article" date="2014" name="Int. J. Syst. Evol. Microbiol.">
        <title>Complete genome sequence of Corynebacterium casei LMG S-19264T (=DSM 44701T), isolated from a smear-ripened cheese.</title>
        <authorList>
            <consortium name="US DOE Joint Genome Institute (JGI-PGF)"/>
            <person name="Walter F."/>
            <person name="Albersmeier A."/>
            <person name="Kalinowski J."/>
            <person name="Ruckert C."/>
        </authorList>
    </citation>
    <scope>NUCLEOTIDE SEQUENCE [LARGE SCALE GENOMIC DNA]</scope>
    <source>
        <strain evidence="2 3">NBRC 112785</strain>
    </source>
</reference>
<organism evidence="2 3">
    <name type="scientific">Paraferrimonas haliotis</name>
    <dbReference type="NCBI Taxonomy" id="2013866"/>
    <lineage>
        <taxon>Bacteria</taxon>
        <taxon>Pseudomonadati</taxon>
        <taxon>Pseudomonadota</taxon>
        <taxon>Gammaproteobacteria</taxon>
        <taxon>Alteromonadales</taxon>
        <taxon>Ferrimonadaceae</taxon>
        <taxon>Paraferrimonas</taxon>
    </lineage>
</organism>
<proteinExistence type="predicted"/>
<dbReference type="AlphaFoldDB" id="A0AA37TSL7"/>
<dbReference type="GO" id="GO:0016747">
    <property type="term" value="F:acyltransferase activity, transferring groups other than amino-acyl groups"/>
    <property type="evidence" value="ECO:0007669"/>
    <property type="project" value="InterPro"/>
</dbReference>
<dbReference type="InterPro" id="IPR000182">
    <property type="entry name" value="GNAT_dom"/>
</dbReference>